<sequence length="997" mass="118387">MQSEHVIDLILNGKKHTIPSKFTRLAIVSDDVYYEIMKDHKYVVHSNVTDDVFQSFINFWTNEEEPEIMIENVHEYDLLYREFGIIGDLLLKKRESWGTYFHDLNNLNDPMIIDKSNTEEMIARQLDDYLLKNGTNLMNSPITNLINIFSHPDRKFTQQNLAYELIIDHYEKDRNNYEILSLLQFINGSNLNEKNMKDAIQNADKRIGMIPKIEYHYIEQIKENFDEFYEKQEEINENNNEKRKSIETMIDELLKKIENLEEKLNDQNKHNYEEFSKIKKTVNNQKEKQNEINQEQINKNEQIFTQFSKQEKKLNDFIDKQNAQNDEFENQNQNIMNDIKDKINNINQILNSRLKKIQETEEEQNNSIIKLDNKINEESNKIKKHKKEIDFLKKEIEKSKEEANEKKQELDKKLDNQIKTINQQKIDIQNNKNRIDEVIKIINDNNDEQNNKYKTLETKTKQQFSSQKSDIEKALKTEMDKNNRQISKMNDTISNYQKVINDNNDEQNNKYKTLETNTRQQLILQKSEIEKSLNTEIDKNNRQISKINDAISNYQKVNNDLKAKIEFLEEQTSKISDIQKQTKKIQQNNEKIIKENQQNNEKMIKENQQNNEKAIKDVQDQINNYNVSLQQIQKENEDKNNNNKEIYDNLNNKCCNLKIFSELISNYIQRSNLISFLNDDIHNLSFYRPISASEDGILSSLRKLANNDYKKKFIVLLSSHDPYNLLLKDSNDRFNSGQGENAYIEFIFRIPKNLTGFEIEANEYSILRNYDIIINDGPVFKSITDDITLRDEHKSRFNFEAIKCSKFKIVHKGPNWDENKNSISLKRIEFFTTTHPEGLIEYWNKNYNSIPTCKALNDKDPHLFPIKIQSHLISTDCFHDLNPDKYLCTSQKANEYCEIKFIDGAVLVDGYRLKRSYNKYKMKGWKIIGQTLLNEEKTLFEYTDNDPNSDPLYISPRMNNSSYYMKSIKIYNTLENFDKTGFLFFLHFDIFGQYVKL</sequence>
<keyword evidence="1" id="KW-0175">Coiled coil</keyword>
<reference evidence="3 4" key="1">
    <citation type="submission" date="2024-04" db="EMBL/GenBank/DDBJ databases">
        <title>Tritrichomonas musculus Genome.</title>
        <authorList>
            <person name="Alves-Ferreira E."/>
            <person name="Grigg M."/>
            <person name="Lorenzi H."/>
            <person name="Galac M."/>
        </authorList>
    </citation>
    <scope>NUCLEOTIDE SEQUENCE [LARGE SCALE GENOMIC DNA]</scope>
    <source>
        <strain evidence="3 4">EAF2021</strain>
    </source>
</reference>
<protein>
    <submittedName>
        <fullName evidence="3">Uncharacterized protein</fullName>
    </submittedName>
</protein>
<evidence type="ECO:0000313" key="4">
    <source>
        <dbReference type="Proteomes" id="UP001470230"/>
    </source>
</evidence>
<evidence type="ECO:0000313" key="2">
    <source>
        <dbReference type="EMBL" id="KAK8835008.1"/>
    </source>
</evidence>
<proteinExistence type="predicted"/>
<comment type="caution">
    <text evidence="3">The sequence shown here is derived from an EMBL/GenBank/DDBJ whole genome shotgun (WGS) entry which is preliminary data.</text>
</comment>
<evidence type="ECO:0000256" key="1">
    <source>
        <dbReference type="SAM" id="Coils"/>
    </source>
</evidence>
<evidence type="ECO:0000313" key="3">
    <source>
        <dbReference type="EMBL" id="KAK8845695.1"/>
    </source>
</evidence>
<feature type="coiled-coil region" evidence="1">
    <location>
        <begin position="544"/>
        <end position="649"/>
    </location>
</feature>
<feature type="coiled-coil region" evidence="1">
    <location>
        <begin position="218"/>
        <end position="459"/>
    </location>
</feature>
<accession>A0ABR2HE61</accession>
<dbReference type="EMBL" id="JAPFFF010000250">
    <property type="protein sequence ID" value="KAK8835008.1"/>
    <property type="molecule type" value="Genomic_DNA"/>
</dbReference>
<keyword evidence="4" id="KW-1185">Reference proteome</keyword>
<dbReference type="Proteomes" id="UP001470230">
    <property type="component" value="Unassembled WGS sequence"/>
</dbReference>
<gene>
    <name evidence="2" type="ORF">M9Y10_019454</name>
    <name evidence="3" type="ORF">M9Y10_020613</name>
</gene>
<dbReference type="EMBL" id="JAPFFF010000030">
    <property type="protein sequence ID" value="KAK8845695.1"/>
    <property type="molecule type" value="Genomic_DNA"/>
</dbReference>
<name>A0ABR2HE61_9EUKA</name>
<organism evidence="3 4">
    <name type="scientific">Tritrichomonas musculus</name>
    <dbReference type="NCBI Taxonomy" id="1915356"/>
    <lineage>
        <taxon>Eukaryota</taxon>
        <taxon>Metamonada</taxon>
        <taxon>Parabasalia</taxon>
        <taxon>Tritrichomonadida</taxon>
        <taxon>Tritrichomonadidae</taxon>
        <taxon>Tritrichomonas</taxon>
    </lineage>
</organism>